<proteinExistence type="predicted"/>
<feature type="domain" description="Aminoglycoside phosphotransferase" evidence="1">
    <location>
        <begin position="98"/>
        <end position="152"/>
    </location>
</feature>
<dbReference type="Proteomes" id="UP000623467">
    <property type="component" value="Unassembled WGS sequence"/>
</dbReference>
<gene>
    <name evidence="2" type="ORF">MSAN_01885800</name>
</gene>
<evidence type="ECO:0000313" key="3">
    <source>
        <dbReference type="Proteomes" id="UP000623467"/>
    </source>
</evidence>
<reference evidence="2" key="1">
    <citation type="submission" date="2020-05" db="EMBL/GenBank/DDBJ databases">
        <title>Mycena genomes resolve the evolution of fungal bioluminescence.</title>
        <authorList>
            <person name="Tsai I.J."/>
        </authorList>
    </citation>
    <scope>NUCLEOTIDE SEQUENCE</scope>
    <source>
        <strain evidence="2">160909Yilan</strain>
    </source>
</reference>
<dbReference type="SUPFAM" id="SSF56112">
    <property type="entry name" value="Protein kinase-like (PK-like)"/>
    <property type="match status" value="1"/>
</dbReference>
<dbReference type="PANTHER" id="PTHR21310:SF15">
    <property type="entry name" value="AMINOGLYCOSIDE PHOSPHOTRANSFERASE DOMAIN-CONTAINING PROTEIN"/>
    <property type="match status" value="1"/>
</dbReference>
<evidence type="ECO:0000259" key="1">
    <source>
        <dbReference type="Pfam" id="PF01636"/>
    </source>
</evidence>
<dbReference type="Gene3D" id="3.90.1200.10">
    <property type="match status" value="1"/>
</dbReference>
<dbReference type="OrthoDB" id="8300194at2759"/>
<comment type="caution">
    <text evidence="2">The sequence shown here is derived from an EMBL/GenBank/DDBJ whole genome shotgun (WGS) entry which is preliminary data.</text>
</comment>
<organism evidence="2 3">
    <name type="scientific">Mycena sanguinolenta</name>
    <dbReference type="NCBI Taxonomy" id="230812"/>
    <lineage>
        <taxon>Eukaryota</taxon>
        <taxon>Fungi</taxon>
        <taxon>Dikarya</taxon>
        <taxon>Basidiomycota</taxon>
        <taxon>Agaricomycotina</taxon>
        <taxon>Agaricomycetes</taxon>
        <taxon>Agaricomycetidae</taxon>
        <taxon>Agaricales</taxon>
        <taxon>Marasmiineae</taxon>
        <taxon>Mycenaceae</taxon>
        <taxon>Mycena</taxon>
    </lineage>
</organism>
<dbReference type="InterPro" id="IPR011009">
    <property type="entry name" value="Kinase-like_dom_sf"/>
</dbReference>
<dbReference type="EMBL" id="JACAZH010000019">
    <property type="protein sequence ID" value="KAF7346577.1"/>
    <property type="molecule type" value="Genomic_DNA"/>
</dbReference>
<dbReference type="InterPro" id="IPR008266">
    <property type="entry name" value="Tyr_kinase_AS"/>
</dbReference>
<keyword evidence="3" id="KW-1185">Reference proteome</keyword>
<protein>
    <submittedName>
        <fullName evidence="2">Kinase-like protein</fullName>
    </submittedName>
</protein>
<dbReference type="GO" id="GO:0004672">
    <property type="term" value="F:protein kinase activity"/>
    <property type="evidence" value="ECO:0007669"/>
    <property type="project" value="InterPro"/>
</dbReference>
<dbReference type="InterPro" id="IPR002575">
    <property type="entry name" value="Aminoglycoside_PTrfase"/>
</dbReference>
<dbReference type="PROSITE" id="PS00109">
    <property type="entry name" value="PROTEIN_KINASE_TYR"/>
    <property type="match status" value="1"/>
</dbReference>
<dbReference type="AlphaFoldDB" id="A0A8H6XSU2"/>
<keyword evidence="2" id="KW-0418">Kinase</keyword>
<accession>A0A8H6XSU2</accession>
<evidence type="ECO:0000313" key="2">
    <source>
        <dbReference type="EMBL" id="KAF7346577.1"/>
    </source>
</evidence>
<dbReference type="Pfam" id="PF01636">
    <property type="entry name" value="APH"/>
    <property type="match status" value="1"/>
</dbReference>
<sequence length="154" mass="17217">MDRITGIALFEALELDYIQEGSDQKDLLTRQLARYMSQLRLLAPPLNFTSIHYSVIGGPVKYSRSRLFSDPESGPVVPAPPTGPFESEKTMNLQLRHLNTLDSCDPIVVAAHSKTHPLVFTHNDLAPRNIILDHSTSKILAIIDWECAGWFPAH</sequence>
<dbReference type="InterPro" id="IPR051678">
    <property type="entry name" value="AGP_Transferase"/>
</dbReference>
<name>A0A8H6XSU2_9AGAR</name>
<dbReference type="PANTHER" id="PTHR21310">
    <property type="entry name" value="AMINOGLYCOSIDE PHOSPHOTRANSFERASE-RELATED-RELATED"/>
    <property type="match status" value="1"/>
</dbReference>
<keyword evidence="2" id="KW-0808">Transferase</keyword>